<reference evidence="2 3" key="1">
    <citation type="submission" date="2020-11" db="EMBL/GenBank/DDBJ databases">
        <title>Carbohydrate-dependent, anaerobic sulfur respiration: A novel catabolism in halophilic archaea.</title>
        <authorList>
            <person name="Sorokin D.Y."/>
            <person name="Messina E."/>
            <person name="Smedile F."/>
            <person name="La Cono V."/>
            <person name="Hallsworth J.E."/>
            <person name="Yakimov M.M."/>
        </authorList>
    </citation>
    <scope>NUCLEOTIDE SEQUENCE [LARGE SCALE GENOMIC DNA]</scope>
    <source>
        <strain evidence="2 3">HSR-Est</strain>
    </source>
</reference>
<feature type="transmembrane region" description="Helical" evidence="1">
    <location>
        <begin position="108"/>
        <end position="125"/>
    </location>
</feature>
<dbReference type="AlphaFoldDB" id="A0A897NRK4"/>
<evidence type="ECO:0000313" key="3">
    <source>
        <dbReference type="Proteomes" id="UP000663292"/>
    </source>
</evidence>
<proteinExistence type="predicted"/>
<gene>
    <name evidence="2" type="ORF">HSEST_1899</name>
</gene>
<dbReference type="RefSeq" id="WP_229120690.1">
    <property type="nucleotide sequence ID" value="NZ_CP064791.1"/>
</dbReference>
<dbReference type="Proteomes" id="UP000663292">
    <property type="component" value="Chromosome"/>
</dbReference>
<keyword evidence="1" id="KW-1133">Transmembrane helix</keyword>
<accession>A0A897NRK4</accession>
<keyword evidence="1" id="KW-0472">Membrane</keyword>
<feature type="transmembrane region" description="Helical" evidence="1">
    <location>
        <begin position="19"/>
        <end position="35"/>
    </location>
</feature>
<evidence type="ECO:0000256" key="1">
    <source>
        <dbReference type="SAM" id="Phobius"/>
    </source>
</evidence>
<feature type="transmembrane region" description="Helical" evidence="1">
    <location>
        <begin position="41"/>
        <end position="61"/>
    </location>
</feature>
<organism evidence="2 3">
    <name type="scientific">Halapricum desulfuricans</name>
    <dbReference type="NCBI Taxonomy" id="2841257"/>
    <lineage>
        <taxon>Archaea</taxon>
        <taxon>Methanobacteriati</taxon>
        <taxon>Methanobacteriota</taxon>
        <taxon>Stenosarchaea group</taxon>
        <taxon>Halobacteria</taxon>
        <taxon>Halobacteriales</taxon>
        <taxon>Haloarculaceae</taxon>
        <taxon>Halapricum</taxon>
    </lineage>
</organism>
<feature type="transmembrane region" description="Helical" evidence="1">
    <location>
        <begin position="82"/>
        <end position="102"/>
    </location>
</feature>
<name>A0A897NRK4_9EURY</name>
<dbReference type="EMBL" id="CP064791">
    <property type="protein sequence ID" value="QSG15418.1"/>
    <property type="molecule type" value="Genomic_DNA"/>
</dbReference>
<keyword evidence="1" id="KW-0812">Transmembrane</keyword>
<sequence length="132" mass="13500">MAEQQVDEALLKADRWSKIVALFFAMGMYGFATLFTNNATLNAAIAAFAAIGVRISIPYFASISGYGLDQSPSQSHAGTGNYHHGAVGVGLIVGSFLALAIIAVETPAVAFAGGAAGGVVSVLLLREVLPSV</sequence>
<dbReference type="GeneID" id="68858534"/>
<evidence type="ECO:0000313" key="2">
    <source>
        <dbReference type="EMBL" id="QSG15418.1"/>
    </source>
</evidence>
<keyword evidence="3" id="KW-1185">Reference proteome</keyword>
<protein>
    <submittedName>
        <fullName evidence="2">Uncharacterized protein</fullName>
    </submittedName>
</protein>